<dbReference type="Proteomes" id="UP000198828">
    <property type="component" value="Unassembled WGS sequence"/>
</dbReference>
<proteinExistence type="predicted"/>
<keyword evidence="3" id="KW-1185">Reference proteome</keyword>
<reference evidence="2 3" key="1">
    <citation type="submission" date="2016-10" db="EMBL/GenBank/DDBJ databases">
        <authorList>
            <person name="de Groot N.N."/>
        </authorList>
    </citation>
    <scope>NUCLEOTIDE SEQUENCE [LARGE SCALE GENOMIC DNA]</scope>
    <source>
        <strain evidence="2 3">DSM 23310</strain>
    </source>
</reference>
<evidence type="ECO:0000313" key="3">
    <source>
        <dbReference type="Proteomes" id="UP000198828"/>
    </source>
</evidence>
<dbReference type="EMBL" id="FNNG01000011">
    <property type="protein sequence ID" value="SDX46604.1"/>
    <property type="molecule type" value="Genomic_DNA"/>
</dbReference>
<evidence type="ECO:0000256" key="1">
    <source>
        <dbReference type="SAM" id="Phobius"/>
    </source>
</evidence>
<dbReference type="AlphaFoldDB" id="A0A1H3BYX7"/>
<keyword evidence="1" id="KW-0812">Transmembrane</keyword>
<gene>
    <name evidence="2" type="ORF">SAMN05660923_02352</name>
</gene>
<organism evidence="2 3">
    <name type="scientific">Tepidimicrobium xylanilyticum</name>
    <dbReference type="NCBI Taxonomy" id="1123352"/>
    <lineage>
        <taxon>Bacteria</taxon>
        <taxon>Bacillati</taxon>
        <taxon>Bacillota</taxon>
        <taxon>Tissierellia</taxon>
        <taxon>Tissierellales</taxon>
        <taxon>Tepidimicrobiaceae</taxon>
        <taxon>Tepidimicrobium</taxon>
    </lineage>
</organism>
<feature type="transmembrane region" description="Helical" evidence="1">
    <location>
        <begin position="45"/>
        <end position="64"/>
    </location>
</feature>
<feature type="transmembrane region" description="Helical" evidence="1">
    <location>
        <begin position="6"/>
        <end position="24"/>
    </location>
</feature>
<keyword evidence="1" id="KW-0472">Membrane</keyword>
<accession>A0A1H3BYX7</accession>
<sequence>MTIKHITSVVVFYFIFDLIFFILSKRNSKILLPFRKIPKKWRGKYFYKWLVLFPLLVICSIIIVFFQLNYISFGLLIGFTLSLCDTAFKENVS</sequence>
<evidence type="ECO:0000313" key="2">
    <source>
        <dbReference type="EMBL" id="SDX46604.1"/>
    </source>
</evidence>
<keyword evidence="1" id="KW-1133">Transmembrane helix</keyword>
<name>A0A1H3BYX7_9FIRM</name>
<protein>
    <submittedName>
        <fullName evidence="2">Uncharacterized protein</fullName>
    </submittedName>
</protein>